<dbReference type="OrthoDB" id="9794725at2"/>
<protein>
    <submittedName>
        <fullName evidence="3">Acetyl esterase/lipase</fullName>
    </submittedName>
</protein>
<dbReference type="EMBL" id="SGXF01000001">
    <property type="protein sequence ID" value="RZT02563.1"/>
    <property type="molecule type" value="Genomic_DNA"/>
</dbReference>
<dbReference type="InterPro" id="IPR050300">
    <property type="entry name" value="GDXG_lipolytic_enzyme"/>
</dbReference>
<evidence type="ECO:0000313" key="4">
    <source>
        <dbReference type="Proteomes" id="UP000292927"/>
    </source>
</evidence>
<evidence type="ECO:0000256" key="1">
    <source>
        <dbReference type="ARBA" id="ARBA00022801"/>
    </source>
</evidence>
<dbReference type="Proteomes" id="UP000292927">
    <property type="component" value="Unassembled WGS sequence"/>
</dbReference>
<dbReference type="SUPFAM" id="SSF53474">
    <property type="entry name" value="alpha/beta-Hydrolases"/>
    <property type="match status" value="1"/>
</dbReference>
<proteinExistence type="predicted"/>
<feature type="domain" description="BD-FAE-like" evidence="2">
    <location>
        <begin position="41"/>
        <end position="224"/>
    </location>
</feature>
<dbReference type="AlphaFoldDB" id="A0A4Q7PP06"/>
<dbReference type="Pfam" id="PF20434">
    <property type="entry name" value="BD-FAE"/>
    <property type="match status" value="1"/>
</dbReference>
<name>A0A4Q7PP06_9FIRM</name>
<dbReference type="GO" id="GO:0016787">
    <property type="term" value="F:hydrolase activity"/>
    <property type="evidence" value="ECO:0007669"/>
    <property type="project" value="UniProtKB-KW"/>
</dbReference>
<accession>A0A4Q7PP06</accession>
<sequence length="281" mass="31589">MIYQVLDVNVNYEKAGIQKAAYRPKLYVYARENSEQIEAGRRRPAVIICPGGGYERTSDREAEPVALEYLQAGVQAFVLRYSCKPDVWPAAQLELAQAIHMVREKAREWCVNPDKIIISGFSAGGHLAASVGCFWNREFLYGPLGLCAEDIRPNGQILCYPVITSGEKAHRGSFDALLGEERSRDEEWLRRMSLEYQVGPQVPKTFLWHTTTDELVPVENSLYYMSALKAAGVNFEAHLYPVGEHGISLANEEGARIDNPAQIVPQAQSWMPLAKVWLKNF</sequence>
<dbReference type="PANTHER" id="PTHR48081:SF6">
    <property type="entry name" value="PEPTIDASE S9 PROLYL OLIGOPEPTIDASE CATALYTIC DOMAIN-CONTAINING PROTEIN"/>
    <property type="match status" value="1"/>
</dbReference>
<gene>
    <name evidence="3" type="ORF">EV209_0684</name>
</gene>
<organism evidence="3 4">
    <name type="scientific">Cuneatibacter caecimuris</name>
    <dbReference type="NCBI Taxonomy" id="1796618"/>
    <lineage>
        <taxon>Bacteria</taxon>
        <taxon>Bacillati</taxon>
        <taxon>Bacillota</taxon>
        <taxon>Clostridia</taxon>
        <taxon>Lachnospirales</taxon>
        <taxon>Lachnospiraceae</taxon>
        <taxon>Cuneatibacter</taxon>
    </lineage>
</organism>
<keyword evidence="1" id="KW-0378">Hydrolase</keyword>
<dbReference type="InterPro" id="IPR029058">
    <property type="entry name" value="AB_hydrolase_fold"/>
</dbReference>
<comment type="caution">
    <text evidence="3">The sequence shown here is derived from an EMBL/GenBank/DDBJ whole genome shotgun (WGS) entry which is preliminary data.</text>
</comment>
<keyword evidence="4" id="KW-1185">Reference proteome</keyword>
<dbReference type="InterPro" id="IPR049492">
    <property type="entry name" value="BD-FAE-like_dom"/>
</dbReference>
<dbReference type="PANTHER" id="PTHR48081">
    <property type="entry name" value="AB HYDROLASE SUPERFAMILY PROTEIN C4A8.06C"/>
    <property type="match status" value="1"/>
</dbReference>
<dbReference type="Gene3D" id="3.40.50.1820">
    <property type="entry name" value="alpha/beta hydrolase"/>
    <property type="match status" value="1"/>
</dbReference>
<evidence type="ECO:0000259" key="2">
    <source>
        <dbReference type="Pfam" id="PF20434"/>
    </source>
</evidence>
<dbReference type="RefSeq" id="WP_130433041.1">
    <property type="nucleotide sequence ID" value="NZ_SGXF01000001.1"/>
</dbReference>
<evidence type="ECO:0000313" key="3">
    <source>
        <dbReference type="EMBL" id="RZT02563.1"/>
    </source>
</evidence>
<reference evidence="3 4" key="1">
    <citation type="submission" date="2019-02" db="EMBL/GenBank/DDBJ databases">
        <title>Genomic Encyclopedia of Type Strains, Phase IV (KMG-IV): sequencing the most valuable type-strain genomes for metagenomic binning, comparative biology and taxonomic classification.</title>
        <authorList>
            <person name="Goeker M."/>
        </authorList>
    </citation>
    <scope>NUCLEOTIDE SEQUENCE [LARGE SCALE GENOMIC DNA]</scope>
    <source>
        <strain evidence="3 4">DSM 29486</strain>
    </source>
</reference>